<feature type="chain" id="PRO_5038108799" evidence="7">
    <location>
        <begin position="34"/>
        <end position="1043"/>
    </location>
</feature>
<comment type="caution">
    <text evidence="10">The sequence shown here is derived from an EMBL/GenBank/DDBJ whole genome shotgun (WGS) entry which is preliminary data.</text>
</comment>
<evidence type="ECO:0000256" key="4">
    <source>
        <dbReference type="ARBA" id="ARBA00022692"/>
    </source>
</evidence>
<name>A0A941AUB4_9GAMM</name>
<dbReference type="SUPFAM" id="SSF56935">
    <property type="entry name" value="Porins"/>
    <property type="match status" value="1"/>
</dbReference>
<evidence type="ECO:0000256" key="3">
    <source>
        <dbReference type="ARBA" id="ARBA00022452"/>
    </source>
</evidence>
<accession>A0A941AUB4</accession>
<keyword evidence="11" id="KW-1185">Reference proteome</keyword>
<keyword evidence="2" id="KW-0813">Transport</keyword>
<comment type="subcellular location">
    <subcellularLocation>
        <location evidence="1">Cell outer membrane</location>
        <topology evidence="1">Multi-pass membrane protein</topology>
    </subcellularLocation>
</comment>
<dbReference type="InterPro" id="IPR037066">
    <property type="entry name" value="Plug_dom_sf"/>
</dbReference>
<sequence length="1043" mass="112927">MIISRNSRNFYKNLKRTALSMALGMCFAGGVQAQSTSGSIFGKAQAGQAITITNVDSGASRTVTADANGNYRAVSVLPGNYKVSIGSDSRNVLVHVATGSQVDFTTGAATTLDTVTVTGSTGPGIDVSQTDTRTVFTAKELAQYAVGQNLNDVSLLAPGVISSTSYDMSAAPGMAMAGRPAVSRSGIGSFGGAAASENAYYINGYPVTNPLAAIGFTALGFDSIDQQQVLLGGYGAEYGRSTGGVVSVITKRGTNEWKGGVYAVWTPKSLKGNAEDIYYPDTGHWSADSHYTDTAAAQNPLNWTDGTLYQHRRQNTAESFKYGVWASGPVVEDRLFVYANAEREKTDGTAVRFSRLANVAAQGWNDFSYTYPRWTAKVDWNITDKHILELTGVQDNTQYDFAYSGFDYNTLQHDNIVAVSGTTEDNARLYIGKYTGYWTDNLTVSALYGQQKIDHLPAKVPGYDPSKTFININSANVPAAYSSITSPQPYLSVGVPTFDKTKGYRFDVIYALGNHELRAGVDHFEAESFRFNSFSGPGYRWTYAFGSPNAAIDASHGVGSPASGGGLGTQGYYVTKDYNTTGGNVRTVQHAWYLEDRWQVTDNFLLSLGLRNDGFDNYNGDGKIYVSQKDNWAPRIGFSWDVKGDSSLKVYGNAGRYHLAMPNNVAIRAANGSLIASQFYTYTSINADGTPNGLTPIPLTTQEFVCGNGAVSTNKECGVAPDPRTVSADGLKAHYQDEYILGMEQVLSDTTSWGAKLTYRDLKSAIDDNCSPVLGGACFILNPGEANTFWIQQEDGSFEKVTYSAEELALPKLKRRYAALDLFTEYNDGMLRAKLEYTLAHNWGNAEGQLNSSTDTGAGGQADVSVSQDWDLPELMAGAGGPLPNNRTHQVKAFGSLKLSNQWRVGGSVIVQSGRPRSCTSFWPYAKSGIYNSASYYYCGVPGGQTAVNDPNAVPNADYHFSPRGAAGETPWTATFNLNVTYTPNWLEGLSVGVDVLNLFDTQTPTAFFDRSAANRTQISQRYGQVLYYTDPRSVRLTVRYDF</sequence>
<dbReference type="RefSeq" id="WP_210536558.1">
    <property type="nucleotide sequence ID" value="NZ_JAGKTC010000002.1"/>
</dbReference>
<dbReference type="Pfam" id="PF07715">
    <property type="entry name" value="Plug"/>
    <property type="match status" value="1"/>
</dbReference>
<feature type="signal peptide" evidence="7">
    <location>
        <begin position="1"/>
        <end position="33"/>
    </location>
</feature>
<dbReference type="Proteomes" id="UP000673447">
    <property type="component" value="Unassembled WGS sequence"/>
</dbReference>
<evidence type="ECO:0000313" key="11">
    <source>
        <dbReference type="Proteomes" id="UP000673447"/>
    </source>
</evidence>
<reference evidence="10" key="2">
    <citation type="submission" date="2021-03" db="EMBL/GenBank/DDBJ databases">
        <authorList>
            <person name="Cao W."/>
        </authorList>
    </citation>
    <scope>NUCLEOTIDE SEQUENCE</scope>
    <source>
        <strain evidence="10">110414</strain>
    </source>
</reference>
<keyword evidence="3" id="KW-1134">Transmembrane beta strand</keyword>
<evidence type="ECO:0000256" key="1">
    <source>
        <dbReference type="ARBA" id="ARBA00004571"/>
    </source>
</evidence>
<dbReference type="GO" id="GO:0044718">
    <property type="term" value="P:siderophore transmembrane transport"/>
    <property type="evidence" value="ECO:0007669"/>
    <property type="project" value="TreeGrafter"/>
</dbReference>
<dbReference type="InterPro" id="IPR012910">
    <property type="entry name" value="Plug_dom"/>
</dbReference>
<evidence type="ECO:0000256" key="7">
    <source>
        <dbReference type="SAM" id="SignalP"/>
    </source>
</evidence>
<dbReference type="PANTHER" id="PTHR30069:SF46">
    <property type="entry name" value="OAR PROTEIN"/>
    <property type="match status" value="1"/>
</dbReference>
<evidence type="ECO:0000259" key="8">
    <source>
        <dbReference type="Pfam" id="PF07715"/>
    </source>
</evidence>
<evidence type="ECO:0000256" key="2">
    <source>
        <dbReference type="ARBA" id="ARBA00022448"/>
    </source>
</evidence>
<evidence type="ECO:0000313" key="10">
    <source>
        <dbReference type="EMBL" id="MBP3984690.1"/>
    </source>
</evidence>
<dbReference type="Gene3D" id="2.40.170.20">
    <property type="entry name" value="TonB-dependent receptor, beta-barrel domain"/>
    <property type="match status" value="1"/>
</dbReference>
<dbReference type="GO" id="GO:0009279">
    <property type="term" value="C:cell outer membrane"/>
    <property type="evidence" value="ECO:0007669"/>
    <property type="project" value="UniProtKB-SubCell"/>
</dbReference>
<dbReference type="Pfam" id="PF25183">
    <property type="entry name" value="OMP_b-brl_4"/>
    <property type="match status" value="2"/>
</dbReference>
<keyword evidence="10" id="KW-0675">Receptor</keyword>
<dbReference type="InterPro" id="IPR039426">
    <property type="entry name" value="TonB-dep_rcpt-like"/>
</dbReference>
<proteinExistence type="predicted"/>
<protein>
    <submittedName>
        <fullName evidence="10">TonB-dependent receptor</fullName>
    </submittedName>
</protein>
<feature type="domain" description="TonB-dependent transporter Oar-like beta-barrel" evidence="9">
    <location>
        <begin position="621"/>
        <end position="1003"/>
    </location>
</feature>
<dbReference type="Gene3D" id="2.170.130.10">
    <property type="entry name" value="TonB-dependent receptor, plug domain"/>
    <property type="match status" value="1"/>
</dbReference>
<keyword evidence="7" id="KW-0732">Signal</keyword>
<dbReference type="PANTHER" id="PTHR30069">
    <property type="entry name" value="TONB-DEPENDENT OUTER MEMBRANE RECEPTOR"/>
    <property type="match status" value="1"/>
</dbReference>
<keyword evidence="6" id="KW-0998">Cell outer membrane</keyword>
<evidence type="ECO:0000259" key="9">
    <source>
        <dbReference type="Pfam" id="PF25183"/>
    </source>
</evidence>
<dbReference type="GO" id="GO:0015344">
    <property type="term" value="F:siderophore uptake transmembrane transporter activity"/>
    <property type="evidence" value="ECO:0007669"/>
    <property type="project" value="TreeGrafter"/>
</dbReference>
<dbReference type="AlphaFoldDB" id="A0A941AUB4"/>
<evidence type="ECO:0000256" key="6">
    <source>
        <dbReference type="ARBA" id="ARBA00023237"/>
    </source>
</evidence>
<keyword evidence="4" id="KW-0812">Transmembrane</keyword>
<keyword evidence="5" id="KW-0472">Membrane</keyword>
<feature type="domain" description="TonB-dependent receptor plug" evidence="8">
    <location>
        <begin position="130"/>
        <end position="245"/>
    </location>
</feature>
<gene>
    <name evidence="10" type="ORF">J5837_09690</name>
</gene>
<dbReference type="EMBL" id="JAGKTC010000002">
    <property type="protein sequence ID" value="MBP3984690.1"/>
    <property type="molecule type" value="Genomic_DNA"/>
</dbReference>
<feature type="domain" description="TonB-dependent transporter Oar-like beta-barrel" evidence="9">
    <location>
        <begin position="372"/>
        <end position="616"/>
    </location>
</feature>
<dbReference type="InterPro" id="IPR057601">
    <property type="entry name" value="Oar-like_b-barrel"/>
</dbReference>
<reference evidence="10" key="1">
    <citation type="journal article" date="2016" name="Int. J. Syst. Evol. Microbiol.">
        <title>Pseudoxanthomonas helianthi sp. nov., isolated from roots of Jerusalem artichoke (Helianthus tuberosus).</title>
        <authorList>
            <person name="Kittiwongwattana C."/>
            <person name="Thawai C."/>
        </authorList>
    </citation>
    <scope>NUCLEOTIDE SEQUENCE</scope>
    <source>
        <strain evidence="10">110414</strain>
    </source>
</reference>
<dbReference type="InterPro" id="IPR036942">
    <property type="entry name" value="Beta-barrel_TonB_sf"/>
</dbReference>
<organism evidence="10 11">
    <name type="scientific">Pseudoxanthomonas helianthi</name>
    <dbReference type="NCBI Taxonomy" id="1453541"/>
    <lineage>
        <taxon>Bacteria</taxon>
        <taxon>Pseudomonadati</taxon>
        <taxon>Pseudomonadota</taxon>
        <taxon>Gammaproteobacteria</taxon>
        <taxon>Lysobacterales</taxon>
        <taxon>Lysobacteraceae</taxon>
        <taxon>Pseudoxanthomonas</taxon>
    </lineage>
</organism>
<evidence type="ECO:0000256" key="5">
    <source>
        <dbReference type="ARBA" id="ARBA00023136"/>
    </source>
</evidence>